<dbReference type="EMBL" id="CM004388">
    <property type="protein sequence ID" value="OAY58631.1"/>
    <property type="molecule type" value="Genomic_DNA"/>
</dbReference>
<name>A0A2C9WGV8_MANES</name>
<sequence length="40" mass="4945">MNKVLDPRRVGLVKDWIFYGSAPVLKQLQLCFFYYVRFWF</sequence>
<gene>
    <name evidence="1" type="ORF">MANES_02G194300</name>
</gene>
<accession>A0A2C9WGV8</accession>
<dbReference type="AlphaFoldDB" id="A0A2C9WGV8"/>
<proteinExistence type="predicted"/>
<organism evidence="1">
    <name type="scientific">Manihot esculenta</name>
    <name type="common">Cassava</name>
    <name type="synonym">Jatropha manihot</name>
    <dbReference type="NCBI Taxonomy" id="3983"/>
    <lineage>
        <taxon>Eukaryota</taxon>
        <taxon>Viridiplantae</taxon>
        <taxon>Streptophyta</taxon>
        <taxon>Embryophyta</taxon>
        <taxon>Tracheophyta</taxon>
        <taxon>Spermatophyta</taxon>
        <taxon>Magnoliopsida</taxon>
        <taxon>eudicotyledons</taxon>
        <taxon>Gunneridae</taxon>
        <taxon>Pentapetalae</taxon>
        <taxon>rosids</taxon>
        <taxon>fabids</taxon>
        <taxon>Malpighiales</taxon>
        <taxon>Euphorbiaceae</taxon>
        <taxon>Crotonoideae</taxon>
        <taxon>Manihoteae</taxon>
        <taxon>Manihot</taxon>
    </lineage>
</organism>
<protein>
    <submittedName>
        <fullName evidence="1">Uncharacterized protein</fullName>
    </submittedName>
</protein>
<evidence type="ECO:0000313" key="1">
    <source>
        <dbReference type="EMBL" id="OAY58631.1"/>
    </source>
</evidence>
<reference evidence="1" key="1">
    <citation type="submission" date="2016-02" db="EMBL/GenBank/DDBJ databases">
        <title>WGS assembly of Manihot esculenta.</title>
        <authorList>
            <person name="Bredeson J.V."/>
            <person name="Prochnik S.E."/>
            <person name="Lyons J.B."/>
            <person name="Schmutz J."/>
            <person name="Grimwood J."/>
            <person name="Vrebalov J."/>
            <person name="Bart R.S."/>
            <person name="Amuge T."/>
            <person name="Ferguson M.E."/>
            <person name="Green R."/>
            <person name="Putnam N."/>
            <person name="Stites J."/>
            <person name="Rounsley S."/>
            <person name="Rokhsar D.S."/>
        </authorList>
    </citation>
    <scope>NUCLEOTIDE SEQUENCE [LARGE SCALE GENOMIC DNA]</scope>
    <source>
        <tissue evidence="1">Leaf</tissue>
    </source>
</reference>